<dbReference type="Pfam" id="PF00642">
    <property type="entry name" value="zf-CCCH"/>
    <property type="match status" value="1"/>
</dbReference>
<dbReference type="FunFam" id="3.30.70.330:FF:000678">
    <property type="entry name" value="zinc finger CCCH domain-containing protein 53-like isoform X2"/>
    <property type="match status" value="1"/>
</dbReference>
<dbReference type="PANTHER" id="PTHR24009">
    <property type="entry name" value="RNA-BINDING (RRM/RBD/RNP MOTIFS)"/>
    <property type="match status" value="1"/>
</dbReference>
<dbReference type="GeneID" id="113869264"/>
<organism evidence="11 12">
    <name type="scientific">Abrus precatorius</name>
    <name type="common">Indian licorice</name>
    <name type="synonym">Glycine abrus</name>
    <dbReference type="NCBI Taxonomy" id="3816"/>
    <lineage>
        <taxon>Eukaryota</taxon>
        <taxon>Viridiplantae</taxon>
        <taxon>Streptophyta</taxon>
        <taxon>Embryophyta</taxon>
        <taxon>Tracheophyta</taxon>
        <taxon>Spermatophyta</taxon>
        <taxon>Magnoliopsida</taxon>
        <taxon>eudicotyledons</taxon>
        <taxon>Gunneridae</taxon>
        <taxon>Pentapetalae</taxon>
        <taxon>rosids</taxon>
        <taxon>fabids</taxon>
        <taxon>Fabales</taxon>
        <taxon>Fabaceae</taxon>
        <taxon>Papilionoideae</taxon>
        <taxon>50 kb inversion clade</taxon>
        <taxon>NPAAA clade</taxon>
        <taxon>indigoferoid/millettioid clade</taxon>
        <taxon>Abreae</taxon>
        <taxon>Abrus</taxon>
    </lineage>
</organism>
<dbReference type="GO" id="GO:0003723">
    <property type="term" value="F:RNA binding"/>
    <property type="evidence" value="ECO:0007669"/>
    <property type="project" value="UniProtKB-UniRule"/>
</dbReference>
<dbReference type="Proteomes" id="UP000694853">
    <property type="component" value="Unplaced"/>
</dbReference>
<dbReference type="InterPro" id="IPR000571">
    <property type="entry name" value="Znf_CCCH"/>
</dbReference>
<dbReference type="SUPFAM" id="SSF54928">
    <property type="entry name" value="RNA-binding domain, RBD"/>
    <property type="match status" value="1"/>
</dbReference>
<evidence type="ECO:0000259" key="10">
    <source>
        <dbReference type="PROSITE" id="PS50103"/>
    </source>
</evidence>
<keyword evidence="5" id="KW-0238">DNA-binding</keyword>
<protein>
    <submittedName>
        <fullName evidence="12">Zinc finger CCCH domain-containing protein 55-like</fullName>
    </submittedName>
</protein>
<keyword evidence="11" id="KW-1185">Reference proteome</keyword>
<dbReference type="PANTHER" id="PTHR24009:SF41">
    <property type="entry name" value="ZINC FINGER CCCH DOMAIN-CONTAINING PROTEIN 55"/>
    <property type="match status" value="1"/>
</dbReference>
<keyword evidence="1 7" id="KW-0479">Metal-binding</keyword>
<dbReference type="SMART" id="SM00360">
    <property type="entry name" value="RRM"/>
    <property type="match status" value="1"/>
</dbReference>
<dbReference type="PROSITE" id="PS50103">
    <property type="entry name" value="ZF_C3H1"/>
    <property type="match status" value="1"/>
</dbReference>
<gene>
    <name evidence="12" type="primary">LOC113869264</name>
</gene>
<feature type="zinc finger region" description="C3H1-type" evidence="7">
    <location>
        <begin position="176"/>
        <end position="203"/>
    </location>
</feature>
<reference evidence="11" key="1">
    <citation type="journal article" date="2019" name="Toxins">
        <title>Detection of Abrin-Like and Prepropulchellin-Like Toxin Genes and Transcripts Using Whole Genome Sequencing and Full-Length Transcript Sequencing of Abrus precatorius.</title>
        <authorList>
            <person name="Hovde B.T."/>
            <person name="Daligault H.E."/>
            <person name="Hanschen E.R."/>
            <person name="Kunde Y.A."/>
            <person name="Johnson M.B."/>
            <person name="Starkenburg S.R."/>
            <person name="Johnson S.L."/>
        </authorList>
    </citation>
    <scope>NUCLEOTIDE SEQUENCE [LARGE SCALE GENOMIC DNA]</scope>
</reference>
<dbReference type="PROSITE" id="PS50102">
    <property type="entry name" value="RRM"/>
    <property type="match status" value="1"/>
</dbReference>
<evidence type="ECO:0000256" key="5">
    <source>
        <dbReference type="ARBA" id="ARBA00023125"/>
    </source>
</evidence>
<dbReference type="SUPFAM" id="SSF90229">
    <property type="entry name" value="CCCH zinc finger"/>
    <property type="match status" value="1"/>
</dbReference>
<evidence type="ECO:0000256" key="2">
    <source>
        <dbReference type="ARBA" id="ARBA00022771"/>
    </source>
</evidence>
<proteinExistence type="predicted"/>
<evidence type="ECO:0000256" key="6">
    <source>
        <dbReference type="PROSITE-ProRule" id="PRU00176"/>
    </source>
</evidence>
<dbReference type="Gene3D" id="4.10.1000.10">
    <property type="entry name" value="Zinc finger, CCCH-type"/>
    <property type="match status" value="1"/>
</dbReference>
<evidence type="ECO:0000256" key="3">
    <source>
        <dbReference type="ARBA" id="ARBA00022833"/>
    </source>
</evidence>
<dbReference type="SMART" id="SM00356">
    <property type="entry name" value="ZnF_C3H1"/>
    <property type="match status" value="1"/>
</dbReference>
<dbReference type="InterPro" id="IPR036855">
    <property type="entry name" value="Znf_CCCH_sf"/>
</dbReference>
<keyword evidence="2 7" id="KW-0863">Zinc-finger</keyword>
<name>A0A8B8M0A3_ABRPR</name>
<feature type="region of interest" description="Disordered" evidence="8">
    <location>
        <begin position="570"/>
        <end position="594"/>
    </location>
</feature>
<dbReference type="InterPro" id="IPR035979">
    <property type="entry name" value="RBD_domain_sf"/>
</dbReference>
<evidence type="ECO:0000256" key="8">
    <source>
        <dbReference type="SAM" id="MobiDB-lite"/>
    </source>
</evidence>
<dbReference type="OrthoDB" id="1401106at2759"/>
<dbReference type="GO" id="GO:0003677">
    <property type="term" value="F:DNA binding"/>
    <property type="evidence" value="ECO:0007669"/>
    <property type="project" value="UniProtKB-KW"/>
</dbReference>
<evidence type="ECO:0000313" key="11">
    <source>
        <dbReference type="Proteomes" id="UP000694853"/>
    </source>
</evidence>
<dbReference type="Gene3D" id="3.30.70.330">
    <property type="match status" value="1"/>
</dbReference>
<evidence type="ECO:0000256" key="7">
    <source>
        <dbReference type="PROSITE-ProRule" id="PRU00723"/>
    </source>
</evidence>
<sequence length="594" mass="66610">MDTYEATHVVLSKINNLDPQNASKIMGHILVNFQDTELISLATSPDSVLHTLVLRLKYHLNLSSAPSLLNYIPKPPISTNPSSLNNPISLKSTPLLSHDSIQAGSVSKSSLSPPVMDDHQMGDYFSFLNETLMMDGDLVDSRPELSHNWHSLVNNGDVNYHRRSHSASAAYFGHEEARYKSCLYFAKGFCKNGSNCKFMHSALNDDTMDAMVGFPSKFDEGLEHDVVSLKAAQHQRLVAPSQVMSGTSPPYINFFMQQQKDLQSDIVCMVGYLGDEFHKFIRCRLQRNEFLAMVSTEKFNSSSRQIYLTFPAESTFKDEDVSEYFSKFGPVQDVRIPYQNKRMFGFVTFVHPETVRFILSKGNPHFICDSRVLVKPYKEKGKAVDKRQQQLERGEFLPCLSPAGLDSQEPHDFHLGTRMLYNPHEILLRRKLKEQAELLKAIELQERRMMNFQLPDLKNNQIHQHQRSLSVGASLPLLQIHGHISNPGLSPDSIKRNFTGFSGNIISTSSSLEQQQPLQEVDPTCIHNTVSGNKKDSTGSEITDLCKSVEQALPDSLFASLTEAARDNLPNLSTSLGSPAKLESQTTSSDMASH</sequence>
<dbReference type="GO" id="GO:0008270">
    <property type="term" value="F:zinc ion binding"/>
    <property type="evidence" value="ECO:0007669"/>
    <property type="project" value="UniProtKB-KW"/>
</dbReference>
<dbReference type="InterPro" id="IPR012677">
    <property type="entry name" value="Nucleotide-bd_a/b_plait_sf"/>
</dbReference>
<evidence type="ECO:0000256" key="1">
    <source>
        <dbReference type="ARBA" id="ARBA00022723"/>
    </source>
</evidence>
<dbReference type="InterPro" id="IPR056276">
    <property type="entry name" value="AtC3H46-like_PABC-like"/>
</dbReference>
<dbReference type="AlphaFoldDB" id="A0A8B8M0A3"/>
<feature type="domain" description="RRM" evidence="9">
    <location>
        <begin position="304"/>
        <end position="380"/>
    </location>
</feature>
<keyword evidence="4 6" id="KW-0694">RNA-binding</keyword>
<dbReference type="InterPro" id="IPR000504">
    <property type="entry name" value="RRM_dom"/>
</dbReference>
<dbReference type="Pfam" id="PF23182">
    <property type="entry name" value="PABC_AtC3H46"/>
    <property type="match status" value="1"/>
</dbReference>
<evidence type="ECO:0000313" key="12">
    <source>
        <dbReference type="RefSeq" id="XP_027361308.1"/>
    </source>
</evidence>
<keyword evidence="3 7" id="KW-0862">Zinc</keyword>
<feature type="domain" description="C3H1-type" evidence="10">
    <location>
        <begin position="176"/>
        <end position="203"/>
    </location>
</feature>
<evidence type="ECO:0000256" key="4">
    <source>
        <dbReference type="ARBA" id="ARBA00022884"/>
    </source>
</evidence>
<reference evidence="12" key="2">
    <citation type="submission" date="2025-08" db="UniProtKB">
        <authorList>
            <consortium name="RefSeq"/>
        </authorList>
    </citation>
    <scope>IDENTIFICATION</scope>
    <source>
        <tissue evidence="12">Young leaves</tissue>
    </source>
</reference>
<evidence type="ECO:0000259" key="9">
    <source>
        <dbReference type="PROSITE" id="PS50102"/>
    </source>
</evidence>
<dbReference type="RefSeq" id="XP_027361308.1">
    <property type="nucleotide sequence ID" value="XM_027505507.1"/>
</dbReference>
<dbReference type="CDD" id="cd12458">
    <property type="entry name" value="RRM_AtC3H46_like"/>
    <property type="match status" value="1"/>
</dbReference>
<dbReference type="KEGG" id="aprc:113869264"/>
<dbReference type="InterPro" id="IPR034365">
    <property type="entry name" value="AtC3H46-like_RRM"/>
</dbReference>
<accession>A0A8B8M0A3</accession>
<dbReference type="Pfam" id="PF00076">
    <property type="entry name" value="RRM_1"/>
    <property type="match status" value="1"/>
</dbReference>